<dbReference type="GO" id="GO:0005634">
    <property type="term" value="C:nucleus"/>
    <property type="evidence" value="ECO:0007669"/>
    <property type="project" value="TreeGrafter"/>
</dbReference>
<dbReference type="SMART" id="SM00368">
    <property type="entry name" value="LRR_RI"/>
    <property type="match status" value="8"/>
</dbReference>
<dbReference type="CDD" id="cd00116">
    <property type="entry name" value="LRR_RI"/>
    <property type="match status" value="1"/>
</dbReference>
<dbReference type="SUPFAM" id="SSF52047">
    <property type="entry name" value="RNI-like"/>
    <property type="match status" value="1"/>
</dbReference>
<dbReference type="InterPro" id="IPR027038">
    <property type="entry name" value="RanGap"/>
</dbReference>
<dbReference type="GO" id="GO:0006913">
    <property type="term" value="P:nucleocytoplasmic transport"/>
    <property type="evidence" value="ECO:0007669"/>
    <property type="project" value="TreeGrafter"/>
</dbReference>
<evidence type="ECO:0000256" key="1">
    <source>
        <dbReference type="ARBA" id="ARBA00022468"/>
    </source>
</evidence>
<dbReference type="OrthoDB" id="184583at2759"/>
<evidence type="ECO:0000313" key="6">
    <source>
        <dbReference type="Proteomes" id="UP000183832"/>
    </source>
</evidence>
<evidence type="ECO:0000256" key="4">
    <source>
        <dbReference type="SAM" id="MobiDB-lite"/>
    </source>
</evidence>
<dbReference type="PANTHER" id="PTHR24113:SF12">
    <property type="entry name" value="RAN GTPASE-ACTIVATING PROTEIN 1"/>
    <property type="match status" value="1"/>
</dbReference>
<dbReference type="InterPro" id="IPR032675">
    <property type="entry name" value="LRR_dom_sf"/>
</dbReference>
<reference evidence="5 6" key="1">
    <citation type="submission" date="2015-04" db="EMBL/GenBank/DDBJ databases">
        <authorList>
            <person name="Syromyatnikov M.Y."/>
            <person name="Popov V.N."/>
        </authorList>
    </citation>
    <scope>NUCLEOTIDE SEQUENCE [LARGE SCALE GENOMIC DNA]</scope>
</reference>
<keyword evidence="6" id="KW-1185">Reference proteome</keyword>
<evidence type="ECO:0000256" key="2">
    <source>
        <dbReference type="ARBA" id="ARBA00022614"/>
    </source>
</evidence>
<dbReference type="AlphaFoldDB" id="A0A1J1HTA1"/>
<dbReference type="Gene3D" id="1.25.40.200">
    <property type="entry name" value="Ran-GTPase activating protein 1, C-terminal domain"/>
    <property type="match status" value="1"/>
</dbReference>
<organism evidence="5 6">
    <name type="scientific">Clunio marinus</name>
    <dbReference type="NCBI Taxonomy" id="568069"/>
    <lineage>
        <taxon>Eukaryota</taxon>
        <taxon>Metazoa</taxon>
        <taxon>Ecdysozoa</taxon>
        <taxon>Arthropoda</taxon>
        <taxon>Hexapoda</taxon>
        <taxon>Insecta</taxon>
        <taxon>Pterygota</taxon>
        <taxon>Neoptera</taxon>
        <taxon>Endopterygota</taxon>
        <taxon>Diptera</taxon>
        <taxon>Nematocera</taxon>
        <taxon>Chironomoidea</taxon>
        <taxon>Chironomidae</taxon>
        <taxon>Clunio</taxon>
    </lineage>
</organism>
<dbReference type="Gene3D" id="3.80.10.10">
    <property type="entry name" value="Ribonuclease Inhibitor"/>
    <property type="match status" value="1"/>
</dbReference>
<name>A0A1J1HTA1_9DIPT</name>
<dbReference type="PANTHER" id="PTHR24113">
    <property type="entry name" value="RAN GTPASE-ACTIVATING PROTEIN 1"/>
    <property type="match status" value="1"/>
</dbReference>
<dbReference type="InterPro" id="IPR036720">
    <property type="entry name" value="RanGAP1_C_sf"/>
</dbReference>
<keyword evidence="1" id="KW-0343">GTPase activation</keyword>
<dbReference type="GO" id="GO:0007165">
    <property type="term" value="P:signal transduction"/>
    <property type="evidence" value="ECO:0007669"/>
    <property type="project" value="InterPro"/>
</dbReference>
<dbReference type="GO" id="GO:0005829">
    <property type="term" value="C:cytosol"/>
    <property type="evidence" value="ECO:0007669"/>
    <property type="project" value="TreeGrafter"/>
</dbReference>
<dbReference type="EMBL" id="CVRI01000020">
    <property type="protein sequence ID" value="CRK91287.1"/>
    <property type="molecule type" value="Genomic_DNA"/>
</dbReference>
<keyword evidence="3" id="KW-0677">Repeat</keyword>
<dbReference type="SUPFAM" id="SSF69099">
    <property type="entry name" value="Ran-GTPase activating protein 1 (RanGAP1), C-terminal domain"/>
    <property type="match status" value="1"/>
</dbReference>
<proteinExistence type="predicted"/>
<evidence type="ECO:0000313" key="5">
    <source>
        <dbReference type="EMBL" id="CRK91287.1"/>
    </source>
</evidence>
<feature type="region of interest" description="Disordered" evidence="4">
    <location>
        <begin position="357"/>
        <end position="404"/>
    </location>
</feature>
<evidence type="ECO:0000256" key="3">
    <source>
        <dbReference type="ARBA" id="ARBA00022737"/>
    </source>
</evidence>
<keyword evidence="2" id="KW-0433">Leucine-rich repeat</keyword>
<protein>
    <submittedName>
        <fullName evidence="5">CLUMA_CG004965, isoform A</fullName>
    </submittedName>
</protein>
<dbReference type="Pfam" id="PF13516">
    <property type="entry name" value="LRR_6"/>
    <property type="match status" value="4"/>
</dbReference>
<sequence>MTAFNLTGVSDAIKDLIDEDGVNFAGLAAKWESANDVKDLIKAINECKKLNFLNLEGNTLGCEAAKLIGEALKKHPEFKRALWKDMFTGRMKTEIPPALIDLSNGVMHANAQLTVLDLSDNALGPNGMTGLEELIKSPSCYSLKELRLMNCGLGITGAKMLAKALTHCYKKSVINGTPLQLRVFAAGRNRLENEGAKALSAIFKEIQTLEEITIPQNGIYHPGMSALSEALKMNTKMQVINFNDNTITAKGAEPLAEALYAIETLREINLGDCLLKDEGGQILSDVIADCHPNLEYLNLSGNEIGPDVGCAIANAMGHKESLYQLILDCNQFGEDGVETISEIMEGFGKLDALSIEDDEGEAEEDDEDDEEYRDDEQGEEEEEEDHEAYSDNESGGENDCIITNTSSNFSQNNFETSLDNSVLLNTSSSNDDPVVTFYNSNVPTIEKFNEIKDEDKLKSFKNVLSNASVGDDYLTHLVFAILKLSSIGEESEEAKTIAQELYKEAFEYGKNKDRIKSIRNFFLIQLGLLKSEEKEFSPKYNMKSCRSALANAIKENSLPDDEKSIFEHFLNATK</sequence>
<dbReference type="GO" id="GO:0031267">
    <property type="term" value="F:small GTPase binding"/>
    <property type="evidence" value="ECO:0007669"/>
    <property type="project" value="TreeGrafter"/>
</dbReference>
<dbReference type="STRING" id="568069.A0A1J1HTA1"/>
<dbReference type="GO" id="GO:0048471">
    <property type="term" value="C:perinuclear region of cytoplasm"/>
    <property type="evidence" value="ECO:0007669"/>
    <property type="project" value="TreeGrafter"/>
</dbReference>
<accession>A0A1J1HTA1</accession>
<dbReference type="Proteomes" id="UP000183832">
    <property type="component" value="Unassembled WGS sequence"/>
</dbReference>
<dbReference type="InterPro" id="IPR001611">
    <property type="entry name" value="Leu-rich_rpt"/>
</dbReference>
<feature type="compositionally biased region" description="Acidic residues" evidence="4">
    <location>
        <begin position="357"/>
        <end position="386"/>
    </location>
</feature>
<dbReference type="GO" id="GO:0005096">
    <property type="term" value="F:GTPase activator activity"/>
    <property type="evidence" value="ECO:0007669"/>
    <property type="project" value="UniProtKB-KW"/>
</dbReference>
<gene>
    <name evidence="5" type="ORF">CLUMA_CG004965</name>
</gene>